<gene>
    <name evidence="2" type="ORF">GPM918_LOCUS2253</name>
    <name evidence="3" type="ORF">SRO942_LOCUS2253</name>
</gene>
<dbReference type="EMBL" id="CAJNOQ010000243">
    <property type="protein sequence ID" value="CAF0777108.1"/>
    <property type="molecule type" value="Genomic_DNA"/>
</dbReference>
<dbReference type="AlphaFoldDB" id="A0A813R7M0"/>
<name>A0A813R7M0_9BILA</name>
<evidence type="ECO:0000313" key="2">
    <source>
        <dbReference type="EMBL" id="CAF0777108.1"/>
    </source>
</evidence>
<reference evidence="2" key="1">
    <citation type="submission" date="2021-02" db="EMBL/GenBank/DDBJ databases">
        <authorList>
            <person name="Nowell W R."/>
        </authorList>
    </citation>
    <scope>NUCLEOTIDE SEQUENCE</scope>
</reference>
<comment type="caution">
    <text evidence="2">The sequence shown here is derived from an EMBL/GenBank/DDBJ whole genome shotgun (WGS) entry which is preliminary data.</text>
</comment>
<feature type="compositionally biased region" description="Polar residues" evidence="1">
    <location>
        <begin position="1"/>
        <end position="14"/>
    </location>
</feature>
<sequence length="258" mass="29864">ATRQRPSSNANGSMITGVPMRTNSNISLRSDGSSSELLNRLENMKQQLKDKEERLRLHVQQNHNEQSTTNKGGLSDIDEFDIKSRKTSYTPPDAQRKSPFLTGPTLVRRESPQLGDKYLDVFHEDADFKTQYFRDDSILLPSSDYRTNDEFIPSSKRVDFVDGIFVTNLEDAADRRQVRRRQVDPPGFYDRNDPTSMASLELNRIAEQNEKRLKKLRDLENDDTSILDSNEVLERFIQKQKVQRRPSDITLQDDAWLK</sequence>
<organism evidence="2 4">
    <name type="scientific">Didymodactylos carnosus</name>
    <dbReference type="NCBI Taxonomy" id="1234261"/>
    <lineage>
        <taxon>Eukaryota</taxon>
        <taxon>Metazoa</taxon>
        <taxon>Spiralia</taxon>
        <taxon>Gnathifera</taxon>
        <taxon>Rotifera</taxon>
        <taxon>Eurotatoria</taxon>
        <taxon>Bdelloidea</taxon>
        <taxon>Philodinida</taxon>
        <taxon>Philodinidae</taxon>
        <taxon>Didymodactylos</taxon>
    </lineage>
</organism>
<feature type="region of interest" description="Disordered" evidence="1">
    <location>
        <begin position="1"/>
        <end position="36"/>
    </location>
</feature>
<dbReference type="Proteomes" id="UP000681722">
    <property type="component" value="Unassembled WGS sequence"/>
</dbReference>
<dbReference type="Proteomes" id="UP000663829">
    <property type="component" value="Unassembled WGS sequence"/>
</dbReference>
<feature type="compositionally biased region" description="Polar residues" evidence="1">
    <location>
        <begin position="21"/>
        <end position="36"/>
    </location>
</feature>
<protein>
    <submittedName>
        <fullName evidence="2">Uncharacterized protein</fullName>
    </submittedName>
</protein>
<dbReference type="EMBL" id="CAJOBC010000243">
    <property type="protein sequence ID" value="CAF3559735.1"/>
    <property type="molecule type" value="Genomic_DNA"/>
</dbReference>
<evidence type="ECO:0000313" key="4">
    <source>
        <dbReference type="Proteomes" id="UP000663829"/>
    </source>
</evidence>
<evidence type="ECO:0000256" key="1">
    <source>
        <dbReference type="SAM" id="MobiDB-lite"/>
    </source>
</evidence>
<proteinExistence type="predicted"/>
<keyword evidence="4" id="KW-1185">Reference proteome</keyword>
<feature type="non-terminal residue" evidence="2">
    <location>
        <position position="258"/>
    </location>
</feature>
<evidence type="ECO:0000313" key="3">
    <source>
        <dbReference type="EMBL" id="CAF3559735.1"/>
    </source>
</evidence>
<dbReference type="OrthoDB" id="10060523at2759"/>
<accession>A0A813R7M0</accession>